<dbReference type="AlphaFoldDB" id="A0A7D5LDA4"/>
<protein>
    <submittedName>
        <fullName evidence="4">DUF4129 domain-containing protein</fullName>
    </submittedName>
</protein>
<gene>
    <name evidence="4" type="ORF">HUG12_19940</name>
</gene>
<feature type="region of interest" description="Disordered" evidence="1">
    <location>
        <begin position="194"/>
        <end position="213"/>
    </location>
</feature>
<keyword evidence="2" id="KW-1133">Transmembrane helix</keyword>
<dbReference type="EMBL" id="CP058579">
    <property type="protein sequence ID" value="QLG63868.1"/>
    <property type="molecule type" value="Genomic_DNA"/>
</dbReference>
<sequence length="322" mass="32565">MVDRRTAATALLAVLAVLALGVAAATIDSATTSNAGGFGVGSTEDEAGIGERDAGEIEFGGNASAGGIELSFSTCVAFLTRPLVRLGLLAVVGLFFYAMYRTTGSKLLSGIFVGAASFPFAVVYVVLTVCNPAPLDPRFGASGAPTNETGLGAGAGDAGTNAAGEALSTPTALVGLLLVLALLGCVALLFVSTGDDEEEPADEEPDLPPPDRRAALGAAAGAAADRLEADSDLENEVYRAWSEMTGRLDVENPAAATPAEFAAAAVEAGMDRGDVTELTAVFEEVRYGGAEPTPEREARAVDALRHIEARYADGGSAAGDHA</sequence>
<dbReference type="RefSeq" id="WP_179270452.1">
    <property type="nucleotide sequence ID" value="NZ_CP058579.1"/>
</dbReference>
<feature type="transmembrane region" description="Helical" evidence="2">
    <location>
        <begin position="83"/>
        <end position="100"/>
    </location>
</feature>
<accession>A0A7D5LDA4</accession>
<dbReference type="Pfam" id="PF13559">
    <property type="entry name" value="DUF4129"/>
    <property type="match status" value="1"/>
</dbReference>
<evidence type="ECO:0000313" key="5">
    <source>
        <dbReference type="Proteomes" id="UP000509626"/>
    </source>
</evidence>
<reference evidence="4 5" key="1">
    <citation type="submission" date="2020-06" db="EMBL/GenBank/DDBJ databases">
        <title>NJ-3-1, isolated from saline soil.</title>
        <authorList>
            <person name="Cui H.L."/>
            <person name="Shi X."/>
        </authorList>
    </citation>
    <scope>NUCLEOTIDE SEQUENCE [LARGE SCALE GENOMIC DNA]</scope>
    <source>
        <strain evidence="4 5">NJ-3-1</strain>
    </source>
</reference>
<dbReference type="OrthoDB" id="206550at2157"/>
<dbReference type="Proteomes" id="UP000509626">
    <property type="component" value="Chromosome"/>
</dbReference>
<keyword evidence="5" id="KW-1185">Reference proteome</keyword>
<dbReference type="KEGG" id="halu:HUG12_19940"/>
<evidence type="ECO:0000313" key="4">
    <source>
        <dbReference type="EMBL" id="QLG63868.1"/>
    </source>
</evidence>
<feature type="domain" description="Protein-glutamine gamma-glutamyltransferase-like C-terminal" evidence="3">
    <location>
        <begin position="239"/>
        <end position="305"/>
    </location>
</feature>
<dbReference type="GeneID" id="56039781"/>
<keyword evidence="2" id="KW-0472">Membrane</keyword>
<organism evidence="4 5">
    <name type="scientific">Halorarum salinum</name>
    <dbReference type="NCBI Taxonomy" id="2743089"/>
    <lineage>
        <taxon>Archaea</taxon>
        <taxon>Methanobacteriati</taxon>
        <taxon>Methanobacteriota</taxon>
        <taxon>Stenosarchaea group</taxon>
        <taxon>Halobacteria</taxon>
        <taxon>Halobacteriales</taxon>
        <taxon>Haloferacaceae</taxon>
        <taxon>Halorarum</taxon>
    </lineage>
</organism>
<feature type="compositionally biased region" description="Acidic residues" evidence="1">
    <location>
        <begin position="194"/>
        <end position="206"/>
    </location>
</feature>
<evidence type="ECO:0000256" key="2">
    <source>
        <dbReference type="SAM" id="Phobius"/>
    </source>
</evidence>
<evidence type="ECO:0000256" key="1">
    <source>
        <dbReference type="SAM" id="MobiDB-lite"/>
    </source>
</evidence>
<feature type="transmembrane region" description="Helical" evidence="2">
    <location>
        <begin position="172"/>
        <end position="191"/>
    </location>
</feature>
<proteinExistence type="predicted"/>
<dbReference type="InterPro" id="IPR025403">
    <property type="entry name" value="TgpA-like_C"/>
</dbReference>
<keyword evidence="2" id="KW-0812">Transmembrane</keyword>
<name>A0A7D5LDA4_9EURY</name>
<evidence type="ECO:0000259" key="3">
    <source>
        <dbReference type="Pfam" id="PF13559"/>
    </source>
</evidence>
<feature type="transmembrane region" description="Helical" evidence="2">
    <location>
        <begin position="107"/>
        <end position="127"/>
    </location>
</feature>